<proteinExistence type="predicted"/>
<sequence>MQRTERGEFSERDPIRQPEFPVYMPATPTSSFLEYVELAVDAVIR</sequence>
<dbReference type="AlphaFoldDB" id="A0A1H8ZU78"/>
<evidence type="ECO:0000313" key="2">
    <source>
        <dbReference type="EMBL" id="SEP67934.1"/>
    </source>
</evidence>
<name>A0A1H8ZU78_9EURY</name>
<accession>A0A1H8ZU78</accession>
<dbReference type="EMBL" id="FOFD01000001">
    <property type="protein sequence ID" value="SEP67934.1"/>
    <property type="molecule type" value="Genomic_DNA"/>
</dbReference>
<feature type="compositionally biased region" description="Basic and acidic residues" evidence="1">
    <location>
        <begin position="1"/>
        <end position="16"/>
    </location>
</feature>
<keyword evidence="3" id="KW-1185">Reference proteome</keyword>
<dbReference type="Proteomes" id="UP000199114">
    <property type="component" value="Unassembled WGS sequence"/>
</dbReference>
<organism evidence="2 3">
    <name type="scientific">Natrinema salaciae</name>
    <dbReference type="NCBI Taxonomy" id="1186196"/>
    <lineage>
        <taxon>Archaea</taxon>
        <taxon>Methanobacteriati</taxon>
        <taxon>Methanobacteriota</taxon>
        <taxon>Stenosarchaea group</taxon>
        <taxon>Halobacteria</taxon>
        <taxon>Halobacteriales</taxon>
        <taxon>Natrialbaceae</taxon>
        <taxon>Natrinema</taxon>
    </lineage>
</organism>
<dbReference type="RefSeq" id="WP_175480008.1">
    <property type="nucleotide sequence ID" value="NZ_FOFD01000001.1"/>
</dbReference>
<reference evidence="3" key="1">
    <citation type="submission" date="2016-10" db="EMBL/GenBank/DDBJ databases">
        <authorList>
            <person name="Varghese N."/>
            <person name="Submissions S."/>
        </authorList>
    </citation>
    <scope>NUCLEOTIDE SEQUENCE [LARGE SCALE GENOMIC DNA]</scope>
    <source>
        <strain evidence="3">DSM 25055</strain>
    </source>
</reference>
<evidence type="ECO:0000313" key="3">
    <source>
        <dbReference type="Proteomes" id="UP000199114"/>
    </source>
</evidence>
<gene>
    <name evidence="2" type="ORF">SAMN04489841_0263</name>
</gene>
<dbReference type="OrthoDB" id="160758at2157"/>
<evidence type="ECO:0000256" key="1">
    <source>
        <dbReference type="SAM" id="MobiDB-lite"/>
    </source>
</evidence>
<protein>
    <submittedName>
        <fullName evidence="2">Uncharacterized protein</fullName>
    </submittedName>
</protein>
<feature type="region of interest" description="Disordered" evidence="1">
    <location>
        <begin position="1"/>
        <end position="21"/>
    </location>
</feature>